<dbReference type="AlphaFoldDB" id="A0AAV4UYC3"/>
<feature type="region of interest" description="Disordered" evidence="1">
    <location>
        <begin position="54"/>
        <end position="114"/>
    </location>
</feature>
<keyword evidence="4" id="KW-1185">Reference proteome</keyword>
<dbReference type="Proteomes" id="UP001054945">
    <property type="component" value="Unassembled WGS sequence"/>
</dbReference>
<reference evidence="3 4" key="1">
    <citation type="submission" date="2021-06" db="EMBL/GenBank/DDBJ databases">
        <title>Caerostris extrusa draft genome.</title>
        <authorList>
            <person name="Kono N."/>
            <person name="Arakawa K."/>
        </authorList>
    </citation>
    <scope>NUCLEOTIDE SEQUENCE [LARGE SCALE GENOMIC DNA]</scope>
</reference>
<feature type="compositionally biased region" description="Basic and acidic residues" evidence="1">
    <location>
        <begin position="54"/>
        <end position="68"/>
    </location>
</feature>
<comment type="caution">
    <text evidence="3">The sequence shown here is derived from an EMBL/GenBank/DDBJ whole genome shotgun (WGS) entry which is preliminary data.</text>
</comment>
<feature type="transmembrane region" description="Helical" evidence="2">
    <location>
        <begin position="24"/>
        <end position="46"/>
    </location>
</feature>
<keyword evidence="2" id="KW-0812">Transmembrane</keyword>
<proteinExistence type="predicted"/>
<keyword evidence="2" id="KW-0472">Membrane</keyword>
<evidence type="ECO:0000256" key="2">
    <source>
        <dbReference type="SAM" id="Phobius"/>
    </source>
</evidence>
<dbReference type="EMBL" id="BPLR01013645">
    <property type="protein sequence ID" value="GIY62654.1"/>
    <property type="molecule type" value="Genomic_DNA"/>
</dbReference>
<protein>
    <submittedName>
        <fullName evidence="3">Uncharacterized protein</fullName>
    </submittedName>
</protein>
<accession>A0AAV4UYC3</accession>
<sequence>MESNCSTPLSIDERKPFFYRSLSIMVPTACAVVVLVVIIIVACVVVKKRRQVDNPNRRDSRFRDDKSGEGMSMSVMERKQGSAESGSPIKDQLYYPSLRHEPHPHVPEAGVSESDCSQSLRREFGRHEHIYDVPYPPKWHDDEDTYSHIMENSNIPLHSSTNIYQAPRVIPVHAVRASTPSHREKKI</sequence>
<name>A0AAV4UYC3_CAEEX</name>
<evidence type="ECO:0000313" key="4">
    <source>
        <dbReference type="Proteomes" id="UP001054945"/>
    </source>
</evidence>
<keyword evidence="2" id="KW-1133">Transmembrane helix</keyword>
<organism evidence="3 4">
    <name type="scientific">Caerostris extrusa</name>
    <name type="common">Bark spider</name>
    <name type="synonym">Caerostris bankana</name>
    <dbReference type="NCBI Taxonomy" id="172846"/>
    <lineage>
        <taxon>Eukaryota</taxon>
        <taxon>Metazoa</taxon>
        <taxon>Ecdysozoa</taxon>
        <taxon>Arthropoda</taxon>
        <taxon>Chelicerata</taxon>
        <taxon>Arachnida</taxon>
        <taxon>Araneae</taxon>
        <taxon>Araneomorphae</taxon>
        <taxon>Entelegynae</taxon>
        <taxon>Araneoidea</taxon>
        <taxon>Araneidae</taxon>
        <taxon>Caerostris</taxon>
    </lineage>
</organism>
<evidence type="ECO:0000313" key="3">
    <source>
        <dbReference type="EMBL" id="GIY62654.1"/>
    </source>
</evidence>
<evidence type="ECO:0000256" key="1">
    <source>
        <dbReference type="SAM" id="MobiDB-lite"/>
    </source>
</evidence>
<gene>
    <name evidence="3" type="primary">X975_11096</name>
    <name evidence="3" type="ORF">CEXT_632261</name>
</gene>